<dbReference type="EC" id="2.4.99.12" evidence="2 8"/>
<comment type="function">
    <text evidence="8">Involved in lipopolysaccharide (LPS) biosynthesis. Catalyzes the transfer of 3-deoxy-D-manno-octulosonate (Kdo) residue(s) from CMP-Kdo to lipid IV(A), the tetraacyldisaccharide-1,4'-bisphosphate precursor of lipid A.</text>
</comment>
<dbReference type="OrthoDB" id="9789797at2"/>
<feature type="active site" description="Proton acceptor" evidence="7">
    <location>
        <position position="60"/>
    </location>
</feature>
<protein>
    <recommendedName>
        <fullName evidence="3 8">3-deoxy-D-manno-octulosonic acid transferase</fullName>
        <shortName evidence="8">Kdo transferase</shortName>
        <ecNumber evidence="2 8">2.4.99.12</ecNumber>
    </recommendedName>
    <alternativeName>
        <fullName evidence="5 8">Lipid IV(A) 3-deoxy-D-manno-octulosonic acid transferase</fullName>
    </alternativeName>
</protein>
<gene>
    <name evidence="10" type="ORF">HMPREF9448_02098</name>
</gene>
<dbReference type="PANTHER" id="PTHR42755">
    <property type="entry name" value="3-DEOXY-MANNO-OCTULOSONATE CYTIDYLYLTRANSFERASE"/>
    <property type="match status" value="1"/>
</dbReference>
<evidence type="ECO:0000256" key="1">
    <source>
        <dbReference type="ARBA" id="ARBA00004713"/>
    </source>
</evidence>
<evidence type="ECO:0000256" key="7">
    <source>
        <dbReference type="PIRSR" id="PIRSR639901-1"/>
    </source>
</evidence>
<keyword evidence="4 8" id="KW-0808">Transferase</keyword>
<evidence type="ECO:0000256" key="6">
    <source>
        <dbReference type="ARBA" id="ARBA00049183"/>
    </source>
</evidence>
<evidence type="ECO:0000256" key="8">
    <source>
        <dbReference type="RuleBase" id="RU365103"/>
    </source>
</evidence>
<dbReference type="HOGENOM" id="CLU_036146_2_1_10"/>
<organism evidence="10 11">
    <name type="scientific">Barnesiella intestinihominis YIT 11860</name>
    <dbReference type="NCBI Taxonomy" id="742726"/>
    <lineage>
        <taxon>Bacteria</taxon>
        <taxon>Pseudomonadati</taxon>
        <taxon>Bacteroidota</taxon>
        <taxon>Bacteroidia</taxon>
        <taxon>Bacteroidales</taxon>
        <taxon>Barnesiellaceae</taxon>
        <taxon>Barnesiella</taxon>
    </lineage>
</organism>
<sequence>MKLIYNFGIYCYKQLVALAGIRNVKARKLTQGQKGIFDYLSRHADPQGGYLWIHASSLGEFEQGRPLIEAIKKAQPDTKILLTFFSPSGYEVRKDYSGADLICYLPFDLPGNVRRFLDLTKPTKAIFIKYEFWANYLNELKRRNIPTYIVSAIFRPKQIFFRSYGGYFRRILKNFTHLYIQDERSRQLLASIGIDNVSIVGDTRFDRVGDIRRTAKELPLVEAFAQGKKILIAGSSWPKDEEFITRYFNHNDNIKLILAPHEIHESHLQSIERLLKRPAIRYTQATIDTVQSYDCLIIDCFGLLSSIYRYGTVAYVGGGFGAGIHNIAEAAVYDIPVIFGPNHRRFKEAHELIACGGGFAIHNSQEFATVADKLLTNPKYLASARKNAGDYISTHAGATKLILKELFGIEE</sequence>
<proteinExistence type="inferred from homology"/>
<feature type="domain" description="3-deoxy-D-manno-octulosonic-acid transferase N-terminal" evidence="9">
    <location>
        <begin position="46"/>
        <end position="206"/>
    </location>
</feature>
<comment type="similarity">
    <text evidence="8">Belongs to the glycosyltransferase group 1 family.</text>
</comment>
<evidence type="ECO:0000256" key="3">
    <source>
        <dbReference type="ARBA" id="ARBA00019077"/>
    </source>
</evidence>
<evidence type="ECO:0000256" key="2">
    <source>
        <dbReference type="ARBA" id="ARBA00012621"/>
    </source>
</evidence>
<dbReference type="EMBL" id="ADLE01000015">
    <property type="protein sequence ID" value="EJZ62747.1"/>
    <property type="molecule type" value="Genomic_DNA"/>
</dbReference>
<dbReference type="Gene3D" id="3.40.50.2000">
    <property type="entry name" value="Glycogen Phosphorylase B"/>
    <property type="match status" value="1"/>
</dbReference>
<comment type="catalytic activity">
    <reaction evidence="6 8">
        <text>lipid IVA (E. coli) + CMP-3-deoxy-beta-D-manno-octulosonate = alpha-Kdo-(2-&gt;6)-lipid IVA (E. coli) + CMP + H(+)</text>
        <dbReference type="Rhea" id="RHEA:28066"/>
        <dbReference type="ChEBI" id="CHEBI:15378"/>
        <dbReference type="ChEBI" id="CHEBI:58603"/>
        <dbReference type="ChEBI" id="CHEBI:60364"/>
        <dbReference type="ChEBI" id="CHEBI:60377"/>
        <dbReference type="ChEBI" id="CHEBI:85987"/>
        <dbReference type="EC" id="2.4.99.12"/>
    </reaction>
</comment>
<dbReference type="GO" id="GO:0005886">
    <property type="term" value="C:plasma membrane"/>
    <property type="evidence" value="ECO:0007669"/>
    <property type="project" value="UniProtKB-SubCell"/>
</dbReference>
<dbReference type="Proteomes" id="UP000006044">
    <property type="component" value="Unassembled WGS sequence"/>
</dbReference>
<evidence type="ECO:0000313" key="10">
    <source>
        <dbReference type="EMBL" id="EJZ62747.1"/>
    </source>
</evidence>
<dbReference type="SUPFAM" id="SSF53756">
    <property type="entry name" value="UDP-Glycosyltransferase/glycogen phosphorylase"/>
    <property type="match status" value="1"/>
</dbReference>
<keyword evidence="8" id="KW-0472">Membrane</keyword>
<dbReference type="InterPro" id="IPR039901">
    <property type="entry name" value="Kdotransferase"/>
</dbReference>
<comment type="subcellular location">
    <subcellularLocation>
        <location evidence="8">Cell membrane</location>
    </subcellularLocation>
</comment>
<keyword evidence="11" id="KW-1185">Reference proteome</keyword>
<comment type="pathway">
    <text evidence="1 8">Bacterial outer membrane biogenesis; LPS core biosynthesis.</text>
</comment>
<dbReference type="STRING" id="742726.HMPREF9448_02098"/>
<dbReference type="InterPro" id="IPR038107">
    <property type="entry name" value="Glycos_transf_N_sf"/>
</dbReference>
<comment type="caution">
    <text evidence="10">The sequence shown here is derived from an EMBL/GenBank/DDBJ whole genome shotgun (WGS) entry which is preliminary data.</text>
</comment>
<dbReference type="InterPro" id="IPR007507">
    <property type="entry name" value="Glycos_transf_N"/>
</dbReference>
<dbReference type="GO" id="GO:0009245">
    <property type="term" value="P:lipid A biosynthetic process"/>
    <property type="evidence" value="ECO:0007669"/>
    <property type="project" value="TreeGrafter"/>
</dbReference>
<evidence type="ECO:0000259" key="9">
    <source>
        <dbReference type="Pfam" id="PF04413"/>
    </source>
</evidence>
<name>K0WTV9_9BACT</name>
<dbReference type="UniPathway" id="UPA00958"/>
<dbReference type="AlphaFoldDB" id="K0WTV9"/>
<dbReference type="Pfam" id="PF04413">
    <property type="entry name" value="Glycos_transf_N"/>
    <property type="match status" value="1"/>
</dbReference>
<keyword evidence="8" id="KW-1003">Cell membrane</keyword>
<dbReference type="eggNOG" id="COG1519">
    <property type="taxonomic scope" value="Bacteria"/>
</dbReference>
<evidence type="ECO:0000313" key="11">
    <source>
        <dbReference type="Proteomes" id="UP000006044"/>
    </source>
</evidence>
<reference evidence="10 11" key="1">
    <citation type="submission" date="2012-08" db="EMBL/GenBank/DDBJ databases">
        <title>The Genome Sequence of Barnesiella intestinihominis YIT 11860.</title>
        <authorList>
            <consortium name="The Broad Institute Genome Sequencing Platform"/>
            <person name="Earl A."/>
            <person name="Ward D."/>
            <person name="Feldgarden M."/>
            <person name="Gevers D."/>
            <person name="Morotomi M."/>
            <person name="Walker B."/>
            <person name="Young S.K."/>
            <person name="Zeng Q."/>
            <person name="Gargeya S."/>
            <person name="Fitzgerald M."/>
            <person name="Haas B."/>
            <person name="Abouelleil A."/>
            <person name="Alvarado L."/>
            <person name="Arachchi H.M."/>
            <person name="Berlin A.M."/>
            <person name="Chapman S.B."/>
            <person name="Goldberg J."/>
            <person name="Griggs A."/>
            <person name="Gujja S."/>
            <person name="Hansen M."/>
            <person name="Howarth C."/>
            <person name="Imamovic A."/>
            <person name="Larimer J."/>
            <person name="McCowen C."/>
            <person name="Montmayeur A."/>
            <person name="Murphy C."/>
            <person name="Neiman D."/>
            <person name="Pearson M."/>
            <person name="Priest M."/>
            <person name="Roberts A."/>
            <person name="Saif S."/>
            <person name="Shea T."/>
            <person name="Sisk P."/>
            <person name="Sykes S."/>
            <person name="Wortman J."/>
            <person name="Nusbaum C."/>
            <person name="Birren B."/>
        </authorList>
    </citation>
    <scope>NUCLEOTIDE SEQUENCE [LARGE SCALE GENOMIC DNA]</scope>
    <source>
        <strain evidence="10 11">YIT 11860</strain>
    </source>
</reference>
<dbReference type="GO" id="GO:0009244">
    <property type="term" value="P:lipopolysaccharide core region biosynthetic process"/>
    <property type="evidence" value="ECO:0007669"/>
    <property type="project" value="UniProtKB-UniRule"/>
</dbReference>
<evidence type="ECO:0000256" key="4">
    <source>
        <dbReference type="ARBA" id="ARBA00022679"/>
    </source>
</evidence>
<dbReference type="Gene3D" id="3.40.50.11720">
    <property type="entry name" value="3-Deoxy-D-manno-octulosonic-acid transferase, N-terminal domain"/>
    <property type="match status" value="1"/>
</dbReference>
<keyword evidence="8" id="KW-0448">Lipopolysaccharide biosynthesis</keyword>
<dbReference type="PATRIC" id="fig|742726.3.peg.2191"/>
<dbReference type="PANTHER" id="PTHR42755:SF1">
    <property type="entry name" value="3-DEOXY-D-MANNO-OCTULOSONIC ACID TRANSFERASE, MITOCHONDRIAL-RELATED"/>
    <property type="match status" value="1"/>
</dbReference>
<accession>K0WTV9</accession>
<evidence type="ECO:0000256" key="5">
    <source>
        <dbReference type="ARBA" id="ARBA00031445"/>
    </source>
</evidence>
<dbReference type="GO" id="GO:0043842">
    <property type="term" value="F:Kdo transferase activity"/>
    <property type="evidence" value="ECO:0007669"/>
    <property type="project" value="UniProtKB-EC"/>
</dbReference>